<proteinExistence type="predicted"/>
<accession>A0ABP6E3G6</accession>
<dbReference type="RefSeq" id="WP_346146528.1">
    <property type="nucleotide sequence ID" value="NZ_BAAATE010000006.1"/>
</dbReference>
<dbReference type="Proteomes" id="UP001501666">
    <property type="component" value="Unassembled WGS sequence"/>
</dbReference>
<gene>
    <name evidence="1" type="ORF">GCM10010412_028270</name>
</gene>
<evidence type="ECO:0000313" key="2">
    <source>
        <dbReference type="Proteomes" id="UP001501666"/>
    </source>
</evidence>
<evidence type="ECO:0000313" key="1">
    <source>
        <dbReference type="EMBL" id="GAA2657541.1"/>
    </source>
</evidence>
<reference evidence="2" key="1">
    <citation type="journal article" date="2019" name="Int. J. Syst. Evol. Microbiol.">
        <title>The Global Catalogue of Microorganisms (GCM) 10K type strain sequencing project: providing services to taxonomists for standard genome sequencing and annotation.</title>
        <authorList>
            <consortium name="The Broad Institute Genomics Platform"/>
            <consortium name="The Broad Institute Genome Sequencing Center for Infectious Disease"/>
            <person name="Wu L."/>
            <person name="Ma J."/>
        </authorList>
    </citation>
    <scope>NUCLEOTIDE SEQUENCE [LARGE SCALE GENOMIC DNA]</scope>
    <source>
        <strain evidence="2">JCM 6835</strain>
    </source>
</reference>
<dbReference type="EMBL" id="BAAATE010000006">
    <property type="protein sequence ID" value="GAA2657541.1"/>
    <property type="molecule type" value="Genomic_DNA"/>
</dbReference>
<name>A0ABP6E3G6_9ACTN</name>
<sequence length="113" mass="12806">MNAEQESKLRLLQEAAGRALADLAGRGLPVCRWEISDKGKHAGTLLGCYERLSATPEQRVNAIREWATLLQAEPRWELSLDAPGGWYQVRRRHLGARVVVRAWLQHEPRQGRA</sequence>
<protein>
    <submittedName>
        <fullName evidence="1">Uncharacterized protein</fullName>
    </submittedName>
</protein>
<keyword evidence="2" id="KW-1185">Reference proteome</keyword>
<organism evidence="1 2">
    <name type="scientific">Nonomuraea recticatena</name>
    <dbReference type="NCBI Taxonomy" id="46178"/>
    <lineage>
        <taxon>Bacteria</taxon>
        <taxon>Bacillati</taxon>
        <taxon>Actinomycetota</taxon>
        <taxon>Actinomycetes</taxon>
        <taxon>Streptosporangiales</taxon>
        <taxon>Streptosporangiaceae</taxon>
        <taxon>Nonomuraea</taxon>
    </lineage>
</organism>
<comment type="caution">
    <text evidence="1">The sequence shown here is derived from an EMBL/GenBank/DDBJ whole genome shotgun (WGS) entry which is preliminary data.</text>
</comment>